<feature type="domain" description="Transglutaminase-like" evidence="1">
    <location>
        <begin position="196"/>
        <end position="252"/>
    </location>
</feature>
<dbReference type="SMART" id="SM00460">
    <property type="entry name" value="TGc"/>
    <property type="match status" value="1"/>
</dbReference>
<sequence length="381" mass="43288">MRKQRLLTGIAGILMAFLFTGCNTSSVEEWVDEVVEDINGQIPDNTLLPVESVSEEKYVYGQLTEEEQLVYDEMLDAILNHREEVTVATLDKDVLAKMYEAIMADYGGLFWVDGYSYTEYSRAGVLTGLKFAPKYTMDEAARQETQAAIDEKVDVLLGGISSEDSDYQKARFIFDTLVRTVNYDLNAENNQNIISVFLEGRTVCQGYACATKYLMDLLDIPCTIVTGTANGEPHAWNLIELDGAYYYMDTTWGNPTSNSPDDFGDVAEVVDYCFFTATTEELFQTHSPNVNFSLPECNCLDDSYFVQENCYFKDWYPEDIGALFTELDSHPVQMKFEDEAVYGQAQQFFIEEGHIGDYYTGDSSLFYMKNETMRVLTFLKK</sequence>
<evidence type="ECO:0000313" key="2">
    <source>
        <dbReference type="EMBL" id="MCC2242168.1"/>
    </source>
</evidence>
<evidence type="ECO:0000259" key="1">
    <source>
        <dbReference type="SMART" id="SM00460"/>
    </source>
</evidence>
<dbReference type="Proteomes" id="UP001198893">
    <property type="component" value="Unassembled WGS sequence"/>
</dbReference>
<organism evidence="2 3">
    <name type="scientific">Roseburia amylophila</name>
    <dbReference type="NCBI Taxonomy" id="2981794"/>
    <lineage>
        <taxon>Bacteria</taxon>
        <taxon>Bacillati</taxon>
        <taxon>Bacillota</taxon>
        <taxon>Clostridia</taxon>
        <taxon>Lachnospirales</taxon>
        <taxon>Lachnospiraceae</taxon>
        <taxon>Roseburia</taxon>
    </lineage>
</organism>
<dbReference type="PANTHER" id="PTHR46333">
    <property type="entry name" value="CYTOKINESIS PROTEIN 3"/>
    <property type="match status" value="1"/>
</dbReference>
<dbReference type="InterPro" id="IPR052557">
    <property type="entry name" value="CAP/Cytokinesis_protein"/>
</dbReference>
<accession>A0AAW4WIN3</accession>
<dbReference type="EMBL" id="JAJEQW010000007">
    <property type="protein sequence ID" value="MCC2242168.1"/>
    <property type="molecule type" value="Genomic_DNA"/>
</dbReference>
<dbReference type="SUPFAM" id="SSF54001">
    <property type="entry name" value="Cysteine proteinases"/>
    <property type="match status" value="1"/>
</dbReference>
<dbReference type="InterPro" id="IPR002931">
    <property type="entry name" value="Transglutaminase-like"/>
</dbReference>
<dbReference type="PANTHER" id="PTHR46333:SF2">
    <property type="entry name" value="CYTOKINESIS PROTEIN 3"/>
    <property type="match status" value="1"/>
</dbReference>
<protein>
    <recommendedName>
        <fullName evidence="1">Transglutaminase-like domain-containing protein</fullName>
    </recommendedName>
</protein>
<dbReference type="Pfam" id="PF01841">
    <property type="entry name" value="Transglut_core"/>
    <property type="match status" value="1"/>
</dbReference>
<dbReference type="RefSeq" id="WP_022242670.1">
    <property type="nucleotide sequence ID" value="NZ_JAJEQW010000007.1"/>
</dbReference>
<dbReference type="AlphaFoldDB" id="A0AAW4WIN3"/>
<dbReference type="GO" id="GO:0005737">
    <property type="term" value="C:cytoplasm"/>
    <property type="evidence" value="ECO:0007669"/>
    <property type="project" value="TreeGrafter"/>
</dbReference>
<comment type="caution">
    <text evidence="2">The sequence shown here is derived from an EMBL/GenBank/DDBJ whole genome shotgun (WGS) entry which is preliminary data.</text>
</comment>
<reference evidence="2" key="1">
    <citation type="submission" date="2021-10" db="EMBL/GenBank/DDBJ databases">
        <title>Anaerobic single-cell dispensing facilitates the cultivation of human gut bacteria.</title>
        <authorList>
            <person name="Afrizal A."/>
        </authorList>
    </citation>
    <scope>NUCLEOTIDE SEQUENCE</scope>
    <source>
        <strain evidence="2">CLA-AA-H204</strain>
    </source>
</reference>
<dbReference type="InterPro" id="IPR038765">
    <property type="entry name" value="Papain-like_cys_pep_sf"/>
</dbReference>
<gene>
    <name evidence="2" type="ORF">LKD47_07635</name>
</gene>
<proteinExistence type="predicted"/>
<evidence type="ECO:0000313" key="3">
    <source>
        <dbReference type="Proteomes" id="UP001198893"/>
    </source>
</evidence>
<name>A0AAW4WIN3_9FIRM</name>
<dbReference type="PROSITE" id="PS51257">
    <property type="entry name" value="PROKAR_LIPOPROTEIN"/>
    <property type="match status" value="1"/>
</dbReference>
<dbReference type="Gene3D" id="3.10.620.30">
    <property type="match status" value="1"/>
</dbReference>